<sequence>MEKQAGRQFTRQESLKAGQGNEESTARAGDGEGQTGAMELLYMAEARVRPETRRRTPDDENYENECQQESEAAL</sequence>
<feature type="region of interest" description="Disordered" evidence="1">
    <location>
        <begin position="1"/>
        <end position="74"/>
    </location>
</feature>
<evidence type="ECO:0000313" key="3">
    <source>
        <dbReference type="Proteomes" id="UP000288168"/>
    </source>
</evidence>
<dbReference type="Proteomes" id="UP000288168">
    <property type="component" value="Unassembled WGS sequence"/>
</dbReference>
<dbReference type="AlphaFoldDB" id="A0A428PZM9"/>
<comment type="caution">
    <text evidence="2">The sequence shown here is derived from an EMBL/GenBank/DDBJ whole genome shotgun (WGS) entry which is preliminary data.</text>
</comment>
<gene>
    <name evidence="2" type="ORF">CEP54_007752</name>
</gene>
<dbReference type="EMBL" id="NKCI01000073">
    <property type="protein sequence ID" value="RSL58517.1"/>
    <property type="molecule type" value="Genomic_DNA"/>
</dbReference>
<reference evidence="2 3" key="1">
    <citation type="submission" date="2017-06" db="EMBL/GenBank/DDBJ databases">
        <title>Comparative genomic analysis of Ambrosia Fusariam Clade fungi.</title>
        <authorList>
            <person name="Stajich J.E."/>
            <person name="Carrillo J."/>
            <person name="Kijimoto T."/>
            <person name="Eskalen A."/>
            <person name="O'Donnell K."/>
            <person name="Kasson M."/>
        </authorList>
    </citation>
    <scope>NUCLEOTIDE SEQUENCE [LARGE SCALE GENOMIC DNA]</scope>
    <source>
        <strain evidence="2 3">NRRL62584</strain>
    </source>
</reference>
<evidence type="ECO:0000313" key="2">
    <source>
        <dbReference type="EMBL" id="RSL58517.1"/>
    </source>
</evidence>
<keyword evidence="3" id="KW-1185">Reference proteome</keyword>
<proteinExistence type="predicted"/>
<accession>A0A428PZM9</accession>
<name>A0A428PZM9_9HYPO</name>
<evidence type="ECO:0000256" key="1">
    <source>
        <dbReference type="SAM" id="MobiDB-lite"/>
    </source>
</evidence>
<feature type="compositionally biased region" description="Acidic residues" evidence="1">
    <location>
        <begin position="59"/>
        <end position="68"/>
    </location>
</feature>
<organism evidence="2 3">
    <name type="scientific">Fusarium duplospermum</name>
    <dbReference type="NCBI Taxonomy" id="1325734"/>
    <lineage>
        <taxon>Eukaryota</taxon>
        <taxon>Fungi</taxon>
        <taxon>Dikarya</taxon>
        <taxon>Ascomycota</taxon>
        <taxon>Pezizomycotina</taxon>
        <taxon>Sordariomycetes</taxon>
        <taxon>Hypocreomycetidae</taxon>
        <taxon>Hypocreales</taxon>
        <taxon>Nectriaceae</taxon>
        <taxon>Fusarium</taxon>
        <taxon>Fusarium solani species complex</taxon>
    </lineage>
</organism>
<protein>
    <submittedName>
        <fullName evidence="2">Uncharacterized protein</fullName>
    </submittedName>
</protein>
<feature type="compositionally biased region" description="Basic and acidic residues" evidence="1">
    <location>
        <begin position="46"/>
        <end position="58"/>
    </location>
</feature>